<feature type="signal peptide" evidence="3">
    <location>
        <begin position="1"/>
        <end position="22"/>
    </location>
</feature>
<sequence length="934" mass="106192">MNKVLSTLTVAVITSFSTPIFASQNLTFTDVFDFKTAQNTQLTEDGRFLALSATPYRGDPKGLLYDLNSNKTLASIENGTKPQFSKNGLWVAFIAKPDLLTSESATKKEKKKLRNNLALVNTQTKQQLRFDEVKDFQLSDDGQWLAFRQDKPDEKTEKEDNDSKDDYELSAVDSETAPKSAIKPDKKDTALPLKIIKLATAQEQLFDGVLSYDFAHQSAGMLISQVYKDGAQNAISYLSLAKSISQSPIMTEPGISATKISWHPNENTVAFYAGNYVNNDARRRSHQLYLWQQPSNRLTTINSNNEQWFTGKTAKLEWSEQGERLYFENRPALDAKIADKKYKTTEDLRDFDTIRAHKGLKVWHHQNPQIKTREQIQWNEENKYRHYQAVYHYNSRNVVQLSTPEIEDLKIHTEKSFLLGSSNTPYLNKVMYDGFYADYYAIDVATGNSKLIVKQSRETPTLAPNGQYAAYFLDGAVQLKNLTTNQTKPLTQAIKAVFADDQHDYPTPTPGYGFAGWLADSSAVLVYSKFDIWAFDVSTMQATRLTQGAETKTQYRAVTLDKRQVGIDPKQPLFLSAHNTVNKETAVATFDFTTSTVKTTLKGKQRFDLVDKAKNSDRLLFTKQSYQQFPDLWQTDVSFKKPKKVTNLNPQLKNFAWGAQPELVQYKGYDGEDLQGVLIKPAGYKKGDKVPVVVYFYRYMSQRMYDFPAMELNHRPNLPMFTSNGYAIFLPDIRFEIGHPGKSSTQTMINAAQKLIDIGVAHPDKIGLQGHSWAGYQSAFMITQTDMFKAVVSGAPVSNMTSAYSGIRLKSGLARQFQYETGQSRIGKNLFEARDLYIENSPVFFADKVNTPILIMFGDKDDAVPWHEGVQYYLALRRAQKDVIFLQYEGEPHHLKKFPNQVDFSIRMMEYFDHHLKGLPAPQWMTQGEAFIEE</sequence>
<dbReference type="OrthoDB" id="6388416at2"/>
<keyword evidence="6" id="KW-1185">Reference proteome</keyword>
<evidence type="ECO:0000256" key="1">
    <source>
        <dbReference type="ARBA" id="ARBA00022801"/>
    </source>
</evidence>
<dbReference type="PANTHER" id="PTHR42776:SF27">
    <property type="entry name" value="DIPEPTIDYL PEPTIDASE FAMILY MEMBER 6"/>
    <property type="match status" value="1"/>
</dbReference>
<dbReference type="eggNOG" id="COG1506">
    <property type="taxonomic scope" value="Bacteria"/>
</dbReference>
<name>A4C8X1_9GAMM</name>
<proteinExistence type="predicted"/>
<dbReference type="Gene3D" id="3.40.50.1820">
    <property type="entry name" value="alpha/beta hydrolase"/>
    <property type="match status" value="1"/>
</dbReference>
<reference evidence="5 6" key="1">
    <citation type="submission" date="2006-02" db="EMBL/GenBank/DDBJ databases">
        <authorList>
            <person name="Moran M.A."/>
            <person name="Kjelleberg S."/>
            <person name="Egan S."/>
            <person name="Saunders N."/>
            <person name="Thomas T."/>
            <person name="Ferriera S."/>
            <person name="Johnson J."/>
            <person name="Kravitz S."/>
            <person name="Halpern A."/>
            <person name="Remington K."/>
            <person name="Beeson K."/>
            <person name="Tran B."/>
            <person name="Rogers Y.-H."/>
            <person name="Friedman R."/>
            <person name="Venter J.C."/>
        </authorList>
    </citation>
    <scope>NUCLEOTIDE SEQUENCE [LARGE SCALE GENOMIC DNA]</scope>
    <source>
        <strain evidence="5 6">D2</strain>
    </source>
</reference>
<dbReference type="Proteomes" id="UP000006201">
    <property type="component" value="Unassembled WGS sequence"/>
</dbReference>
<dbReference type="GO" id="GO:0006508">
    <property type="term" value="P:proteolysis"/>
    <property type="evidence" value="ECO:0007669"/>
    <property type="project" value="InterPro"/>
</dbReference>
<dbReference type="PANTHER" id="PTHR42776">
    <property type="entry name" value="SERINE PEPTIDASE S9 FAMILY MEMBER"/>
    <property type="match status" value="1"/>
</dbReference>
<gene>
    <name evidence="5" type="ORF">PTD2_08329</name>
</gene>
<comment type="caution">
    <text evidence="5">The sequence shown here is derived from an EMBL/GenBank/DDBJ whole genome shotgun (WGS) entry which is preliminary data.</text>
</comment>
<feature type="compositionally biased region" description="Basic and acidic residues" evidence="2">
    <location>
        <begin position="148"/>
        <end position="158"/>
    </location>
</feature>
<accession>A4C8X1</accession>
<dbReference type="RefSeq" id="WP_009838297.1">
    <property type="nucleotide sequence ID" value="NZ_AAOH01000003.1"/>
</dbReference>
<evidence type="ECO:0000313" key="5">
    <source>
        <dbReference type="EMBL" id="EAR29036.1"/>
    </source>
</evidence>
<evidence type="ECO:0000313" key="6">
    <source>
        <dbReference type="Proteomes" id="UP000006201"/>
    </source>
</evidence>
<evidence type="ECO:0000256" key="3">
    <source>
        <dbReference type="SAM" id="SignalP"/>
    </source>
</evidence>
<evidence type="ECO:0000256" key="2">
    <source>
        <dbReference type="SAM" id="MobiDB-lite"/>
    </source>
</evidence>
<dbReference type="SUPFAM" id="SSF53474">
    <property type="entry name" value="alpha/beta-Hydrolases"/>
    <property type="match status" value="1"/>
</dbReference>
<evidence type="ECO:0000259" key="4">
    <source>
        <dbReference type="Pfam" id="PF00326"/>
    </source>
</evidence>
<dbReference type="GO" id="GO:0004252">
    <property type="term" value="F:serine-type endopeptidase activity"/>
    <property type="evidence" value="ECO:0007669"/>
    <property type="project" value="TreeGrafter"/>
</dbReference>
<dbReference type="EMBL" id="AAOH01000003">
    <property type="protein sequence ID" value="EAR29036.1"/>
    <property type="molecule type" value="Genomic_DNA"/>
</dbReference>
<dbReference type="Pfam" id="PF00326">
    <property type="entry name" value="Peptidase_S9"/>
    <property type="match status" value="1"/>
</dbReference>
<dbReference type="STRING" id="87626.PTD2_08329"/>
<feature type="chain" id="PRO_5002667100" description="Peptidase S9 prolyl oligopeptidase catalytic domain-containing protein" evidence="3">
    <location>
        <begin position="23"/>
        <end position="934"/>
    </location>
</feature>
<dbReference type="InterPro" id="IPR001375">
    <property type="entry name" value="Peptidase_S9_cat"/>
</dbReference>
<dbReference type="AlphaFoldDB" id="A4C8X1"/>
<dbReference type="HOGENOM" id="CLU_014586_0_0_6"/>
<organism evidence="5 6">
    <name type="scientific">Pseudoalteromonas tunicata D2</name>
    <dbReference type="NCBI Taxonomy" id="87626"/>
    <lineage>
        <taxon>Bacteria</taxon>
        <taxon>Pseudomonadati</taxon>
        <taxon>Pseudomonadota</taxon>
        <taxon>Gammaproteobacteria</taxon>
        <taxon>Alteromonadales</taxon>
        <taxon>Pseudoalteromonadaceae</taxon>
        <taxon>Pseudoalteromonas</taxon>
    </lineage>
</organism>
<feature type="domain" description="Peptidase S9 prolyl oligopeptidase catalytic" evidence="4">
    <location>
        <begin position="739"/>
        <end position="917"/>
    </location>
</feature>
<keyword evidence="1" id="KW-0378">Hydrolase</keyword>
<feature type="region of interest" description="Disordered" evidence="2">
    <location>
        <begin position="147"/>
        <end position="167"/>
    </location>
</feature>
<dbReference type="InterPro" id="IPR029058">
    <property type="entry name" value="AB_hydrolase_fold"/>
</dbReference>
<protein>
    <recommendedName>
        <fullName evidence="4">Peptidase S9 prolyl oligopeptidase catalytic domain-containing protein</fullName>
    </recommendedName>
</protein>
<dbReference type="SUPFAM" id="SSF82171">
    <property type="entry name" value="DPP6 N-terminal domain-like"/>
    <property type="match status" value="1"/>
</dbReference>
<keyword evidence="3" id="KW-0732">Signal</keyword>